<protein>
    <recommendedName>
        <fullName evidence="5">Lipoprotein</fullName>
    </recommendedName>
</protein>
<gene>
    <name evidence="3" type="ORF">JJB09_09185</name>
</gene>
<sequence length="53" mass="5890">MKTLPVLLSCLAAIAILLSSCVGGRTAADDEKHPDSWKRKESRYNSRHNGTQY</sequence>
<evidence type="ECO:0000313" key="3">
    <source>
        <dbReference type="EMBL" id="MBL0372202.1"/>
    </source>
</evidence>
<dbReference type="AlphaFoldDB" id="A0A937CPU1"/>
<accession>A0A937CPU1</accession>
<organism evidence="3 4">
    <name type="scientific">Rhizobium setariae</name>
    <dbReference type="NCBI Taxonomy" id="2801340"/>
    <lineage>
        <taxon>Bacteria</taxon>
        <taxon>Pseudomonadati</taxon>
        <taxon>Pseudomonadota</taxon>
        <taxon>Alphaproteobacteria</taxon>
        <taxon>Hyphomicrobiales</taxon>
        <taxon>Rhizobiaceae</taxon>
        <taxon>Rhizobium/Agrobacterium group</taxon>
        <taxon>Rhizobium</taxon>
    </lineage>
</organism>
<proteinExistence type="predicted"/>
<dbReference type="RefSeq" id="WP_201656434.1">
    <property type="nucleotide sequence ID" value="NZ_JAEQNC010000004.1"/>
</dbReference>
<evidence type="ECO:0008006" key="5">
    <source>
        <dbReference type="Google" id="ProtNLM"/>
    </source>
</evidence>
<feature type="chain" id="PRO_5036794278" description="Lipoprotein" evidence="2">
    <location>
        <begin position="28"/>
        <end position="53"/>
    </location>
</feature>
<evidence type="ECO:0000313" key="4">
    <source>
        <dbReference type="Proteomes" id="UP000633219"/>
    </source>
</evidence>
<dbReference type="PROSITE" id="PS51257">
    <property type="entry name" value="PROKAR_LIPOPROTEIN"/>
    <property type="match status" value="1"/>
</dbReference>
<comment type="caution">
    <text evidence="3">The sequence shown here is derived from an EMBL/GenBank/DDBJ whole genome shotgun (WGS) entry which is preliminary data.</text>
</comment>
<reference evidence="3" key="1">
    <citation type="submission" date="2021-01" db="EMBL/GenBank/DDBJ databases">
        <title>Rhizobium sp. strain KVB221 16S ribosomal RNA gene Genome sequencing and assembly.</title>
        <authorList>
            <person name="Kang M."/>
        </authorList>
    </citation>
    <scope>NUCLEOTIDE SEQUENCE</scope>
    <source>
        <strain evidence="3">KVB221</strain>
    </source>
</reference>
<evidence type="ECO:0000256" key="2">
    <source>
        <dbReference type="SAM" id="SignalP"/>
    </source>
</evidence>
<dbReference type="Proteomes" id="UP000633219">
    <property type="component" value="Unassembled WGS sequence"/>
</dbReference>
<keyword evidence="2" id="KW-0732">Signal</keyword>
<feature type="compositionally biased region" description="Basic and acidic residues" evidence="1">
    <location>
        <begin position="27"/>
        <end position="44"/>
    </location>
</feature>
<keyword evidence="4" id="KW-1185">Reference proteome</keyword>
<feature type="region of interest" description="Disordered" evidence="1">
    <location>
        <begin position="25"/>
        <end position="53"/>
    </location>
</feature>
<feature type="signal peptide" evidence="2">
    <location>
        <begin position="1"/>
        <end position="27"/>
    </location>
</feature>
<evidence type="ECO:0000256" key="1">
    <source>
        <dbReference type="SAM" id="MobiDB-lite"/>
    </source>
</evidence>
<name>A0A937CPU1_9HYPH</name>
<dbReference type="EMBL" id="JAEQNC010000004">
    <property type="protein sequence ID" value="MBL0372202.1"/>
    <property type="molecule type" value="Genomic_DNA"/>
</dbReference>